<evidence type="ECO:0000313" key="1">
    <source>
        <dbReference type="EMBL" id="KAG2639776.1"/>
    </source>
</evidence>
<organism evidence="1 2">
    <name type="scientific">Panicum virgatum</name>
    <name type="common">Blackwell switchgrass</name>
    <dbReference type="NCBI Taxonomy" id="38727"/>
    <lineage>
        <taxon>Eukaryota</taxon>
        <taxon>Viridiplantae</taxon>
        <taxon>Streptophyta</taxon>
        <taxon>Embryophyta</taxon>
        <taxon>Tracheophyta</taxon>
        <taxon>Spermatophyta</taxon>
        <taxon>Magnoliopsida</taxon>
        <taxon>Liliopsida</taxon>
        <taxon>Poales</taxon>
        <taxon>Poaceae</taxon>
        <taxon>PACMAD clade</taxon>
        <taxon>Panicoideae</taxon>
        <taxon>Panicodae</taxon>
        <taxon>Paniceae</taxon>
        <taxon>Panicinae</taxon>
        <taxon>Panicum</taxon>
        <taxon>Panicum sect. Hiantes</taxon>
    </lineage>
</organism>
<comment type="caution">
    <text evidence="1">The sequence shown here is derived from an EMBL/GenBank/DDBJ whole genome shotgun (WGS) entry which is preliminary data.</text>
</comment>
<dbReference type="AlphaFoldDB" id="A0A8T0W1H3"/>
<gene>
    <name evidence="1" type="ORF">PVAP13_2KG045148</name>
</gene>
<dbReference type="EMBL" id="CM029039">
    <property type="protein sequence ID" value="KAG2639776.1"/>
    <property type="molecule type" value="Genomic_DNA"/>
</dbReference>
<evidence type="ECO:0000313" key="2">
    <source>
        <dbReference type="Proteomes" id="UP000823388"/>
    </source>
</evidence>
<reference evidence="1" key="1">
    <citation type="submission" date="2020-05" db="EMBL/GenBank/DDBJ databases">
        <title>WGS assembly of Panicum virgatum.</title>
        <authorList>
            <person name="Lovell J.T."/>
            <person name="Jenkins J."/>
            <person name="Shu S."/>
            <person name="Juenger T.E."/>
            <person name="Schmutz J."/>
        </authorList>
    </citation>
    <scope>NUCLEOTIDE SEQUENCE</scope>
    <source>
        <strain evidence="1">AP13</strain>
    </source>
</reference>
<keyword evidence="2" id="KW-1185">Reference proteome</keyword>
<sequence>MAGLPLLRENLASGAGGGLDDGGCAEDEHVSPGFSISGPCVEREII</sequence>
<dbReference type="Proteomes" id="UP000823388">
    <property type="component" value="Chromosome 2K"/>
</dbReference>
<proteinExistence type="predicted"/>
<name>A0A8T0W1H3_PANVG</name>
<accession>A0A8T0W1H3</accession>
<protein>
    <submittedName>
        <fullName evidence="1">Uncharacterized protein</fullName>
    </submittedName>
</protein>